<evidence type="ECO:0000313" key="2">
    <source>
        <dbReference type="Proteomes" id="UP001177021"/>
    </source>
</evidence>
<accession>A0ACB0L1Y9</accession>
<keyword evidence="2" id="KW-1185">Reference proteome</keyword>
<dbReference type="Proteomes" id="UP001177021">
    <property type="component" value="Unassembled WGS sequence"/>
</dbReference>
<comment type="caution">
    <text evidence="1">The sequence shown here is derived from an EMBL/GenBank/DDBJ whole genome shotgun (WGS) entry which is preliminary data.</text>
</comment>
<evidence type="ECO:0000313" key="1">
    <source>
        <dbReference type="EMBL" id="CAJ2662693.1"/>
    </source>
</evidence>
<proteinExistence type="predicted"/>
<protein>
    <submittedName>
        <fullName evidence="1">Uncharacterized protein</fullName>
    </submittedName>
</protein>
<gene>
    <name evidence="1" type="ORF">MILVUS5_LOCUS28246</name>
</gene>
<name>A0ACB0L1Y9_TRIPR</name>
<organism evidence="1 2">
    <name type="scientific">Trifolium pratense</name>
    <name type="common">Red clover</name>
    <dbReference type="NCBI Taxonomy" id="57577"/>
    <lineage>
        <taxon>Eukaryota</taxon>
        <taxon>Viridiplantae</taxon>
        <taxon>Streptophyta</taxon>
        <taxon>Embryophyta</taxon>
        <taxon>Tracheophyta</taxon>
        <taxon>Spermatophyta</taxon>
        <taxon>Magnoliopsida</taxon>
        <taxon>eudicotyledons</taxon>
        <taxon>Gunneridae</taxon>
        <taxon>Pentapetalae</taxon>
        <taxon>rosids</taxon>
        <taxon>fabids</taxon>
        <taxon>Fabales</taxon>
        <taxon>Fabaceae</taxon>
        <taxon>Papilionoideae</taxon>
        <taxon>50 kb inversion clade</taxon>
        <taxon>NPAAA clade</taxon>
        <taxon>Hologalegina</taxon>
        <taxon>IRL clade</taxon>
        <taxon>Trifolieae</taxon>
        <taxon>Trifolium</taxon>
    </lineage>
</organism>
<sequence>MLFNMICDVEEECQDLYKRMTNGLLKKPTILEFEQKVRTLHEDRMKHTLAQYMDQKQKLESPSEQSRLLSEIPKYETGSVSVSVPVKMTINDIIVLSDSDEEDVNIEVTSAGRKEVESPDINIWHCSGIYGSGTRRPVSLSALKRWSESEFDSSSSHLEFKVWKTSENEREAMSMRDALELSQDDPMRTLLEESHSDCQTLNPANCGLPQPSNIISDADVDCINQSANMVSDQTVKEWQRVSVSVPVKATINDIILLSDSDEEDVNIEVTSAGRKEVESPDINIWHCSGICGNGIRRPVSLSALKRLSESEFDSSSSHLELKVWKTCESEREAMSLRDALKLSQDDPMPTLLEESNSDCHTLNPANCGLPQPSNIISDADVECINQSANMVANQTVKEWKSVSVYVPIKATINDITMLSDNDEEDVNIEVTSAGRKEVESPDINIWHCSESNSDCQTLNPANCGLPQPNNFISDADVECKNQSANMVADHTVKEWQSVSVYVPVKVTINDIIVLSDSDEEDVNIEVTSAGRKEVKSPDINIWHCSGIYGSGTRRTVSLSALNCWSEFEFDSSSSHLEFKVWKTGESEREAMSFRDALKLSQDDPMPTLLKESNSDCYTLNPANCGLPQPSNIISDAYVECINQIANMAADQTVKKWQSVCVYVPVKFTINDIIVLSDNDEEDVNIEVTSAGRKEVESPDINIWHCSGICGSGTRRHVSLSALIRWSESELDSSSSHLEFKVWKTGESEREAMSLRDALKLNQDDPMATLLEESNSDCQTLNPANCGLPQPSNIIFDADVECRNQSANMPADQTVKEWQSVSVYVPVKVTINDIIVLSDSDEDDVNIEVTSAGRKEVEGPDINIWHCSGIYGSGTRRPVSLSALKRWSESEFDSSSSHLELEVWKTGESEREAMSLRDALKLSQDDPMPTLLKESNSDCHTLNPANCGLPQQSNIISDAYVECINQIANMAADKTVKKWQSVSVYVPVKLTINDIIVLSDSDEEDVNIEVTSAGRKEVESPDINIWHCSGICGSGTRRHVSLSALKRWSESELDSSSSHLEFKVWKTGESEREAMSLRDALKLNQDDPMPTLLEESNSDCQTLNPANSGLPQPSNIIFDADVECRNQSANMPADQTVKEWQSVSVYVPVKVTINDIIVLSDSDEEDVNIEVTSAGRKEVESPDINIWHCSGIYGSGTRRPVSLSALKRWSESEFDSSSSHLELEVWKTGPQNRPLKSYAIPSQAEPHNSIAAPAIEANNFELKPSLLSAVQQNQFSGNPTDDPNLHLSIFLQYADTVKANGVSPEAIRLRLFPFSLRDKARAWLQSLPSNSVATWDELKKVFLARYFPPSKTAMLRAQINGFRQRDNESLFEAWERYKEMIRICPHHGLENWLIIHTFYNGLLYNTRMTIDAAAGGALMDKPYNQAYQLIESMAQNHYQWGNERTTVEKPQTKGGMYEISNMDHINAKLDALTQKIESLTNAPKATVAATIQNCELCGAQGHTIAECRLLIEAPTDQVNYTQGNSYNQNQRNHPYLSYNSNNALYAPGQAPTPSPPGFQNTTYPAPRKSNLELLMENFITTQAQTNLQTSEQIKQITSKLDVLTTHNKMLETQIAQVAQQQASTSAPAGIFPGQPQPNPRGHVNAVILQSGTQYDGPADPRTKNPAMQPNSDKTTEKESEPKEKEDSGEETQEKEKPYVPSPPYKPPIPYPQRLVQSKNVGQFKKFVELLQKLNITIPFTEAITQMPSYAKFLKDILTNKKKIEEEETVMLTAECSSILQNNMPPKLKDPGSFSIPCVIGKHVIDRALCDLGASISLMPMPIYEKLKLGELRPTKMSIQFADRSVKYPLGILENVPVRIGQFFIPTDFIVMDIREDSNTPIILGRPFLATAGAIIDVKKGKLTFEDFVVFDVESSMKLRSDCDTGKGCI</sequence>
<reference evidence="1" key="1">
    <citation type="submission" date="2023-10" db="EMBL/GenBank/DDBJ databases">
        <authorList>
            <person name="Rodriguez Cubillos JULIANA M."/>
            <person name="De Vega J."/>
        </authorList>
    </citation>
    <scope>NUCLEOTIDE SEQUENCE</scope>
</reference>
<dbReference type="EMBL" id="CASHSV030000409">
    <property type="protein sequence ID" value="CAJ2662693.1"/>
    <property type="molecule type" value="Genomic_DNA"/>
</dbReference>